<evidence type="ECO:0000313" key="9">
    <source>
        <dbReference type="EMBL" id="GAA4005992.1"/>
    </source>
</evidence>
<dbReference type="Pfam" id="PF00005">
    <property type="entry name" value="ABC_tran"/>
    <property type="match status" value="1"/>
</dbReference>
<dbReference type="InterPro" id="IPR003439">
    <property type="entry name" value="ABC_transporter-like_ATP-bd"/>
</dbReference>
<evidence type="ECO:0000256" key="3">
    <source>
        <dbReference type="ARBA" id="ARBA00022448"/>
    </source>
</evidence>
<keyword evidence="4" id="KW-1003">Cell membrane</keyword>
<comment type="caution">
    <text evidence="9">The sequence shown here is derived from an EMBL/GenBank/DDBJ whole genome shotgun (WGS) entry which is preliminary data.</text>
</comment>
<comment type="similarity">
    <text evidence="2">Belongs to the ABC transporter superfamily.</text>
</comment>
<keyword evidence="7" id="KW-0472">Membrane</keyword>
<keyword evidence="3" id="KW-0813">Transport</keyword>
<comment type="subcellular location">
    <subcellularLocation>
        <location evidence="1">Cell inner membrane</location>
        <topology evidence="1">Peripheral membrane protein</topology>
    </subcellularLocation>
</comment>
<dbReference type="PROSITE" id="PS00211">
    <property type="entry name" value="ABC_TRANSPORTER_1"/>
    <property type="match status" value="1"/>
</dbReference>
<dbReference type="InterPro" id="IPR017871">
    <property type="entry name" value="ABC_transporter-like_CS"/>
</dbReference>
<dbReference type="CDD" id="cd03257">
    <property type="entry name" value="ABC_NikE_OppD_transporters"/>
    <property type="match status" value="1"/>
</dbReference>
<protein>
    <submittedName>
        <fullName evidence="9">ABC transporter ATP-binding protein</fullName>
    </submittedName>
</protein>
<dbReference type="InterPro" id="IPR013563">
    <property type="entry name" value="Oligopep_ABC_C"/>
</dbReference>
<evidence type="ECO:0000256" key="7">
    <source>
        <dbReference type="ARBA" id="ARBA00023136"/>
    </source>
</evidence>
<evidence type="ECO:0000256" key="4">
    <source>
        <dbReference type="ARBA" id="ARBA00022475"/>
    </source>
</evidence>
<dbReference type="PANTHER" id="PTHR43297">
    <property type="entry name" value="OLIGOPEPTIDE TRANSPORT ATP-BINDING PROTEIN APPD"/>
    <property type="match status" value="1"/>
</dbReference>
<evidence type="ECO:0000259" key="8">
    <source>
        <dbReference type="PROSITE" id="PS50893"/>
    </source>
</evidence>
<dbReference type="InterPro" id="IPR003593">
    <property type="entry name" value="AAA+_ATPase"/>
</dbReference>
<organism evidence="9 10">
    <name type="scientific">Comamonas faecalis</name>
    <dbReference type="NCBI Taxonomy" id="1387849"/>
    <lineage>
        <taxon>Bacteria</taxon>
        <taxon>Pseudomonadati</taxon>
        <taxon>Pseudomonadota</taxon>
        <taxon>Betaproteobacteria</taxon>
        <taxon>Burkholderiales</taxon>
        <taxon>Comamonadaceae</taxon>
        <taxon>Comamonas</taxon>
    </lineage>
</organism>
<keyword evidence="5" id="KW-0547">Nucleotide-binding</keyword>
<dbReference type="PROSITE" id="PS50893">
    <property type="entry name" value="ABC_TRANSPORTER_2"/>
    <property type="match status" value="1"/>
</dbReference>
<dbReference type="InterPro" id="IPR027417">
    <property type="entry name" value="P-loop_NTPase"/>
</dbReference>
<gene>
    <name evidence="9" type="ORF">GCM10022279_32510</name>
</gene>
<evidence type="ECO:0000256" key="1">
    <source>
        <dbReference type="ARBA" id="ARBA00004417"/>
    </source>
</evidence>
<dbReference type="Gene3D" id="3.40.50.300">
    <property type="entry name" value="P-loop containing nucleotide triphosphate hydrolases"/>
    <property type="match status" value="1"/>
</dbReference>
<dbReference type="Proteomes" id="UP001501627">
    <property type="component" value="Unassembled WGS sequence"/>
</dbReference>
<reference evidence="10" key="1">
    <citation type="journal article" date="2019" name="Int. J. Syst. Evol. Microbiol.">
        <title>The Global Catalogue of Microorganisms (GCM) 10K type strain sequencing project: providing services to taxonomists for standard genome sequencing and annotation.</title>
        <authorList>
            <consortium name="The Broad Institute Genomics Platform"/>
            <consortium name="The Broad Institute Genome Sequencing Center for Infectious Disease"/>
            <person name="Wu L."/>
            <person name="Ma J."/>
        </authorList>
    </citation>
    <scope>NUCLEOTIDE SEQUENCE [LARGE SCALE GENOMIC DNA]</scope>
    <source>
        <strain evidence="10">JCM 17561</strain>
    </source>
</reference>
<sequence length="338" mass="36420">MNLPTHVAAAPGAPALAVQGLTVSLQGKGRSANILNDVSFEVQQGETVCLVGESGCGKSMTALAIMRLLTDPLHVRAGRITLDGRNLLQLDERRMRGMRGNQVSMIFQEPMTALNPVYTVGEQIGESLRLHQGMTRSQARSRAAELLQSVGIPAAETRVDSYPHEMSGGMRQRVMIAMALACDPRVLIADEPTTALDVTVQAQIFDLLRAQQQARGTAIVMITHDMGAVAEVADRVVVMYGGHVVEHGCTAEVLAAPRHPYTQGLIACMPELDDAPGPHRPELPEIAGIVPSVWQRGAGCPFADRCPRAMPQCHADMPPQFAQGPTQRVACWLYKEAP</sequence>
<name>A0ABP7S355_9BURK</name>
<evidence type="ECO:0000256" key="2">
    <source>
        <dbReference type="ARBA" id="ARBA00005417"/>
    </source>
</evidence>
<evidence type="ECO:0000256" key="6">
    <source>
        <dbReference type="ARBA" id="ARBA00022840"/>
    </source>
</evidence>
<keyword evidence="10" id="KW-1185">Reference proteome</keyword>
<keyword evidence="6 9" id="KW-0067">ATP-binding</keyword>
<dbReference type="SMART" id="SM00382">
    <property type="entry name" value="AAA"/>
    <property type="match status" value="1"/>
</dbReference>
<proteinExistence type="inferred from homology"/>
<dbReference type="GO" id="GO:0005524">
    <property type="term" value="F:ATP binding"/>
    <property type="evidence" value="ECO:0007669"/>
    <property type="project" value="UniProtKB-KW"/>
</dbReference>
<feature type="domain" description="ABC transporter" evidence="8">
    <location>
        <begin position="16"/>
        <end position="266"/>
    </location>
</feature>
<dbReference type="EMBL" id="BAABBP010000048">
    <property type="protein sequence ID" value="GAA4005992.1"/>
    <property type="molecule type" value="Genomic_DNA"/>
</dbReference>
<dbReference type="Pfam" id="PF08352">
    <property type="entry name" value="oligo_HPY"/>
    <property type="match status" value="1"/>
</dbReference>
<dbReference type="InterPro" id="IPR050388">
    <property type="entry name" value="ABC_Ni/Peptide_Import"/>
</dbReference>
<dbReference type="SUPFAM" id="SSF52540">
    <property type="entry name" value="P-loop containing nucleoside triphosphate hydrolases"/>
    <property type="match status" value="1"/>
</dbReference>
<evidence type="ECO:0000313" key="10">
    <source>
        <dbReference type="Proteomes" id="UP001501627"/>
    </source>
</evidence>
<dbReference type="NCBIfam" id="TIGR01727">
    <property type="entry name" value="oligo_HPY"/>
    <property type="match status" value="1"/>
</dbReference>
<dbReference type="RefSeq" id="WP_103045935.1">
    <property type="nucleotide sequence ID" value="NZ_BAABBP010000048.1"/>
</dbReference>
<dbReference type="PANTHER" id="PTHR43297:SF2">
    <property type="entry name" value="DIPEPTIDE TRANSPORT ATP-BINDING PROTEIN DPPD"/>
    <property type="match status" value="1"/>
</dbReference>
<evidence type="ECO:0000256" key="5">
    <source>
        <dbReference type="ARBA" id="ARBA00022741"/>
    </source>
</evidence>
<accession>A0ABP7S355</accession>